<name>A0ABQ3FW32_9BURK</name>
<keyword evidence="1" id="KW-1133">Transmembrane helix</keyword>
<reference evidence="3" key="1">
    <citation type="journal article" date="2019" name="Int. J. Syst. Evol. Microbiol.">
        <title>The Global Catalogue of Microorganisms (GCM) 10K type strain sequencing project: providing services to taxonomists for standard genome sequencing and annotation.</title>
        <authorList>
            <consortium name="The Broad Institute Genomics Platform"/>
            <consortium name="The Broad Institute Genome Sequencing Center for Infectious Disease"/>
            <person name="Wu L."/>
            <person name="Ma J."/>
        </authorList>
    </citation>
    <scope>NUCLEOTIDE SEQUENCE [LARGE SCALE GENOMIC DNA]</scope>
    <source>
        <strain evidence="3">KCTC 23314</strain>
    </source>
</reference>
<accession>A0ABQ3FW32</accession>
<feature type="transmembrane region" description="Helical" evidence="1">
    <location>
        <begin position="214"/>
        <end position="244"/>
    </location>
</feature>
<keyword evidence="1" id="KW-0812">Transmembrane</keyword>
<keyword evidence="1" id="KW-0472">Membrane</keyword>
<dbReference type="InterPro" id="IPR018692">
    <property type="entry name" value="DUF2189"/>
</dbReference>
<proteinExistence type="predicted"/>
<evidence type="ECO:0000256" key="1">
    <source>
        <dbReference type="SAM" id="Phobius"/>
    </source>
</evidence>
<dbReference type="EMBL" id="BMYK01000001">
    <property type="protein sequence ID" value="GHC70452.1"/>
    <property type="molecule type" value="Genomic_DNA"/>
</dbReference>
<evidence type="ECO:0000313" key="2">
    <source>
        <dbReference type="EMBL" id="GHC70452.1"/>
    </source>
</evidence>
<feature type="transmembrane region" description="Helical" evidence="1">
    <location>
        <begin position="116"/>
        <end position="142"/>
    </location>
</feature>
<protein>
    <recommendedName>
        <fullName evidence="4">DUF2189 domain-containing protein</fullName>
    </recommendedName>
</protein>
<comment type="caution">
    <text evidence="2">The sequence shown here is derived from an EMBL/GenBank/DDBJ whole genome shotgun (WGS) entry which is preliminary data.</text>
</comment>
<dbReference type="RefSeq" id="WP_189685420.1">
    <property type="nucleotide sequence ID" value="NZ_BMYK01000001.1"/>
</dbReference>
<organism evidence="2 3">
    <name type="scientific">Pseudorhodoferax aquiterrae</name>
    <dbReference type="NCBI Taxonomy" id="747304"/>
    <lineage>
        <taxon>Bacteria</taxon>
        <taxon>Pseudomonadati</taxon>
        <taxon>Pseudomonadota</taxon>
        <taxon>Betaproteobacteria</taxon>
        <taxon>Burkholderiales</taxon>
        <taxon>Comamonadaceae</taxon>
    </lineage>
</organism>
<feature type="transmembrane region" description="Helical" evidence="1">
    <location>
        <begin position="67"/>
        <end position="90"/>
    </location>
</feature>
<evidence type="ECO:0000313" key="3">
    <source>
        <dbReference type="Proteomes" id="UP000626210"/>
    </source>
</evidence>
<evidence type="ECO:0008006" key="4">
    <source>
        <dbReference type="Google" id="ProtNLM"/>
    </source>
</evidence>
<dbReference type="Pfam" id="PF09955">
    <property type="entry name" value="DUF2189"/>
    <property type="match status" value="1"/>
</dbReference>
<dbReference type="Proteomes" id="UP000626210">
    <property type="component" value="Unassembled WGS sequence"/>
</dbReference>
<feature type="transmembrane region" description="Helical" evidence="1">
    <location>
        <begin position="42"/>
        <end position="61"/>
    </location>
</feature>
<sequence>MPRRTATRALTESQRFAVRTVGTAAPLRWLARGWADLWRCPLPGLLHGLLLTAFGGALALLAHAHFWLLAGAFSGFLLVAPIAATGLYAVSQALERGQTPGLATALQAWRPRDGRLVLFGVLLALAGTGWVVTSAALVTGFAPGAVQRPEDFLRLVAADASWLFELWLALGALLAAPVFASSVVAIPMMLDRRIGVLAAVLTSWRAVLDNPVPMALWAVLLVGLTLVSLLPALVGLVLAAPWLAHASWHAYRDLVD</sequence>
<gene>
    <name evidence="2" type="ORF">GCM10007320_04880</name>
</gene>
<keyword evidence="3" id="KW-1185">Reference proteome</keyword>
<feature type="transmembrane region" description="Helical" evidence="1">
    <location>
        <begin position="162"/>
        <end position="186"/>
    </location>
</feature>